<evidence type="ECO:0000259" key="1">
    <source>
        <dbReference type="Pfam" id="PF13966"/>
    </source>
</evidence>
<evidence type="ECO:0000313" key="3">
    <source>
        <dbReference type="Proteomes" id="UP001168877"/>
    </source>
</evidence>
<feature type="domain" description="Reverse transcriptase zinc-binding" evidence="1">
    <location>
        <begin position="18"/>
        <end position="84"/>
    </location>
</feature>
<accession>A0AA39VFI7</accession>
<dbReference type="Proteomes" id="UP001168877">
    <property type="component" value="Unassembled WGS sequence"/>
</dbReference>
<organism evidence="2 3">
    <name type="scientific">Acer saccharum</name>
    <name type="common">Sugar maple</name>
    <dbReference type="NCBI Taxonomy" id="4024"/>
    <lineage>
        <taxon>Eukaryota</taxon>
        <taxon>Viridiplantae</taxon>
        <taxon>Streptophyta</taxon>
        <taxon>Embryophyta</taxon>
        <taxon>Tracheophyta</taxon>
        <taxon>Spermatophyta</taxon>
        <taxon>Magnoliopsida</taxon>
        <taxon>eudicotyledons</taxon>
        <taxon>Gunneridae</taxon>
        <taxon>Pentapetalae</taxon>
        <taxon>rosids</taxon>
        <taxon>malvids</taxon>
        <taxon>Sapindales</taxon>
        <taxon>Sapindaceae</taxon>
        <taxon>Hippocastanoideae</taxon>
        <taxon>Acereae</taxon>
        <taxon>Acer</taxon>
    </lineage>
</organism>
<dbReference type="Pfam" id="PF13966">
    <property type="entry name" value="zf-RVT"/>
    <property type="match status" value="1"/>
</dbReference>
<proteinExistence type="predicted"/>
<dbReference type="InterPro" id="IPR026960">
    <property type="entry name" value="RVT-Znf"/>
</dbReference>
<reference evidence="2" key="2">
    <citation type="submission" date="2023-06" db="EMBL/GenBank/DDBJ databases">
        <authorList>
            <person name="Swenson N.G."/>
            <person name="Wegrzyn J.L."/>
            <person name="Mcevoy S.L."/>
        </authorList>
    </citation>
    <scope>NUCLEOTIDE SEQUENCE</scope>
    <source>
        <strain evidence="2">NS2018</strain>
        <tissue evidence="2">Leaf</tissue>
    </source>
</reference>
<protein>
    <recommendedName>
        <fullName evidence="1">Reverse transcriptase zinc-binding domain-containing protein</fullName>
    </recommendedName>
</protein>
<comment type="caution">
    <text evidence="2">The sequence shown here is derived from an EMBL/GenBank/DDBJ whole genome shotgun (WGS) entry which is preliminary data.</text>
</comment>
<evidence type="ECO:0000313" key="2">
    <source>
        <dbReference type="EMBL" id="KAK0583899.1"/>
    </source>
</evidence>
<keyword evidence="3" id="KW-1185">Reference proteome</keyword>
<reference evidence="2" key="1">
    <citation type="journal article" date="2022" name="Plant J.">
        <title>Strategies of tolerance reflected in two North American maple genomes.</title>
        <authorList>
            <person name="McEvoy S.L."/>
            <person name="Sezen U.U."/>
            <person name="Trouern-Trend A."/>
            <person name="McMahon S.M."/>
            <person name="Schaberg P.G."/>
            <person name="Yang J."/>
            <person name="Wegrzyn J.L."/>
            <person name="Swenson N.G."/>
        </authorList>
    </citation>
    <scope>NUCLEOTIDE SEQUENCE</scope>
    <source>
        <strain evidence="2">NS2018</strain>
    </source>
</reference>
<dbReference type="EMBL" id="JAUESC010000383">
    <property type="protein sequence ID" value="KAK0583899.1"/>
    <property type="molecule type" value="Genomic_DNA"/>
</dbReference>
<sequence length="193" mass="22049">MISDAGVSNSNYFSSSYSLWWKSLWKLNLPTKIKLFVWRACNNLLPTNEMLALRRVPVCKACPLYNFHSESILHSLWCCQVLNQFVVNEDLGLLCVCFWKSWSLRNAAFHGSPVDKEMEVVSWARLFISEYHDACELKDRLSSLIPVRNPIWIPPDPRCFKINCDAAINMADRTVGFVVVIRNSEGLVMAASS</sequence>
<name>A0AA39VFI7_ACESA</name>
<dbReference type="AlphaFoldDB" id="A0AA39VFI7"/>
<gene>
    <name evidence="2" type="ORF">LWI29_004741</name>
</gene>